<dbReference type="Proteomes" id="UP001500325">
    <property type="component" value="Unassembled WGS sequence"/>
</dbReference>
<organism evidence="2 3">
    <name type="scientific">Pseudonocardia yuanmonensis</name>
    <dbReference type="NCBI Taxonomy" id="1095914"/>
    <lineage>
        <taxon>Bacteria</taxon>
        <taxon>Bacillati</taxon>
        <taxon>Actinomycetota</taxon>
        <taxon>Actinomycetes</taxon>
        <taxon>Pseudonocardiales</taxon>
        <taxon>Pseudonocardiaceae</taxon>
        <taxon>Pseudonocardia</taxon>
    </lineage>
</organism>
<dbReference type="SUPFAM" id="SSF51182">
    <property type="entry name" value="RmlC-like cupins"/>
    <property type="match status" value="1"/>
</dbReference>
<proteinExistence type="predicted"/>
<reference evidence="3" key="1">
    <citation type="journal article" date="2019" name="Int. J. Syst. Evol. Microbiol.">
        <title>The Global Catalogue of Microorganisms (GCM) 10K type strain sequencing project: providing services to taxonomists for standard genome sequencing and annotation.</title>
        <authorList>
            <consortium name="The Broad Institute Genomics Platform"/>
            <consortium name="The Broad Institute Genome Sequencing Center for Infectious Disease"/>
            <person name="Wu L."/>
            <person name="Ma J."/>
        </authorList>
    </citation>
    <scope>NUCLEOTIDE SEQUENCE [LARGE SCALE GENOMIC DNA]</scope>
    <source>
        <strain evidence="3">JCM 18055</strain>
    </source>
</reference>
<evidence type="ECO:0000313" key="3">
    <source>
        <dbReference type="Proteomes" id="UP001500325"/>
    </source>
</evidence>
<dbReference type="InterPro" id="IPR013096">
    <property type="entry name" value="Cupin_2"/>
</dbReference>
<feature type="domain" description="Cupin type-2" evidence="1">
    <location>
        <begin position="71"/>
        <end position="141"/>
    </location>
</feature>
<evidence type="ECO:0000259" key="1">
    <source>
        <dbReference type="Pfam" id="PF07883"/>
    </source>
</evidence>
<comment type="caution">
    <text evidence="2">The sequence shown here is derived from an EMBL/GenBank/DDBJ whole genome shotgun (WGS) entry which is preliminary data.</text>
</comment>
<dbReference type="RefSeq" id="WP_345384448.1">
    <property type="nucleotide sequence ID" value="NZ_BAABIC010000033.1"/>
</dbReference>
<gene>
    <name evidence="2" type="ORF">GCM10023215_63000</name>
</gene>
<dbReference type="PANTHER" id="PTHR36156">
    <property type="entry name" value="SLR2101 PROTEIN"/>
    <property type="match status" value="1"/>
</dbReference>
<dbReference type="Pfam" id="PF07883">
    <property type="entry name" value="Cupin_2"/>
    <property type="match status" value="1"/>
</dbReference>
<dbReference type="Gene3D" id="2.20.70.150">
    <property type="match status" value="1"/>
</dbReference>
<evidence type="ECO:0000313" key="2">
    <source>
        <dbReference type="EMBL" id="GAA4711888.1"/>
    </source>
</evidence>
<sequence length="173" mass="18959">MAFDFRRVVTGHDEEGRAVVALDETLSSEPRLEGYDAKVVWCTPAFPPSNDGFSVDDDASGPWGGRVLFRVAEFEPGTFTAANMHRTETQDIAIVVSGELEMELDGGDRVERLGPGDVVVQRGTMHSWAVRSGEPVRVLFVLMDAPPARVGERVLRQDVSVFDGKVFPMPPVD</sequence>
<dbReference type="CDD" id="cd02231">
    <property type="entry name" value="cupin_BLL6423-like"/>
    <property type="match status" value="1"/>
</dbReference>
<accession>A0ABP8XNI2</accession>
<dbReference type="InterPro" id="IPR011051">
    <property type="entry name" value="RmlC_Cupin_sf"/>
</dbReference>
<protein>
    <submittedName>
        <fullName evidence="2">Cupin domain-containing protein</fullName>
    </submittedName>
</protein>
<dbReference type="InterPro" id="IPR047142">
    <property type="entry name" value="OryJ/VirC-like"/>
</dbReference>
<dbReference type="EMBL" id="BAABIC010000033">
    <property type="protein sequence ID" value="GAA4711888.1"/>
    <property type="molecule type" value="Genomic_DNA"/>
</dbReference>
<name>A0ABP8XNI2_9PSEU</name>
<dbReference type="InterPro" id="IPR014710">
    <property type="entry name" value="RmlC-like_jellyroll"/>
</dbReference>
<dbReference type="PANTHER" id="PTHR36156:SF2">
    <property type="entry name" value="CUPIN TYPE-2 DOMAIN-CONTAINING PROTEIN"/>
    <property type="match status" value="1"/>
</dbReference>
<keyword evidence="3" id="KW-1185">Reference proteome</keyword>
<dbReference type="Gene3D" id="2.60.120.10">
    <property type="entry name" value="Jelly Rolls"/>
    <property type="match status" value="1"/>
</dbReference>